<proteinExistence type="inferred from homology"/>
<dbReference type="PANTHER" id="PTHR30477:SF0">
    <property type="entry name" value="METAL TRANSPORT SYSTEM MEMBRANE PROTEIN TM_0125-RELATED"/>
    <property type="match status" value="1"/>
</dbReference>
<gene>
    <name evidence="8" type="ORF">DEA61_10235</name>
</gene>
<evidence type="ECO:0000256" key="5">
    <source>
        <dbReference type="ARBA" id="ARBA00023136"/>
    </source>
</evidence>
<feature type="transmembrane region" description="Helical" evidence="7">
    <location>
        <begin position="12"/>
        <end position="33"/>
    </location>
</feature>
<name>A0A101E4E6_9THEO</name>
<feature type="transmembrane region" description="Helical" evidence="7">
    <location>
        <begin position="218"/>
        <end position="239"/>
    </location>
</feature>
<keyword evidence="3 6" id="KW-0812">Transmembrane</keyword>
<dbReference type="EMBL" id="DOLB01000152">
    <property type="protein sequence ID" value="HBT50139.1"/>
    <property type="molecule type" value="Genomic_DNA"/>
</dbReference>
<dbReference type="Pfam" id="PF00950">
    <property type="entry name" value="ABC-3"/>
    <property type="match status" value="1"/>
</dbReference>
<comment type="similarity">
    <text evidence="2 6">Belongs to the ABC-3 integral membrane protein family.</text>
</comment>
<dbReference type="RefSeq" id="WP_278429469.1">
    <property type="nucleotide sequence ID" value="NZ_DOLB01000152.1"/>
</dbReference>
<feature type="transmembrane region" description="Helical" evidence="7">
    <location>
        <begin position="245"/>
        <end position="261"/>
    </location>
</feature>
<dbReference type="Proteomes" id="UP000264445">
    <property type="component" value="Unassembled WGS sequence"/>
</dbReference>
<evidence type="ECO:0000256" key="7">
    <source>
        <dbReference type="SAM" id="Phobius"/>
    </source>
</evidence>
<dbReference type="AlphaFoldDB" id="A0A101E4E6"/>
<evidence type="ECO:0000256" key="1">
    <source>
        <dbReference type="ARBA" id="ARBA00004141"/>
    </source>
</evidence>
<evidence type="ECO:0000256" key="4">
    <source>
        <dbReference type="ARBA" id="ARBA00022989"/>
    </source>
</evidence>
<keyword evidence="5 7" id="KW-0472">Membrane</keyword>
<evidence type="ECO:0000256" key="2">
    <source>
        <dbReference type="ARBA" id="ARBA00008034"/>
    </source>
</evidence>
<dbReference type="PANTHER" id="PTHR30477">
    <property type="entry name" value="ABC-TRANSPORTER METAL-BINDING PROTEIN"/>
    <property type="match status" value="1"/>
</dbReference>
<protein>
    <submittedName>
        <fullName evidence="8">Metal ABC transporter permease</fullName>
    </submittedName>
</protein>
<dbReference type="GO" id="GO:0010043">
    <property type="term" value="P:response to zinc ion"/>
    <property type="evidence" value="ECO:0007669"/>
    <property type="project" value="TreeGrafter"/>
</dbReference>
<sequence length="265" mass="28191">MFDIFSYEFMRRAFIAGAIIAVIAPLVGNFLVLRRLSQMGHALSHVALAGVAAGILAGIDPTVGSIAIVLLAAFGIEGLRKTYFQYSELSIAIIVSAGMAVAIILLNFARGGAVNVMNYLFGSIVSVTYTDVVLISTLGLLVILTIALFYKELLYITFDEEAATISGLPVSAINFLFTILVALTVALAMRIVGALLVSSLMVTPSAASLKIAQSFKQAIIYSIIFSFISVFTGIILSFYFDLSPGGTIILISLAIMGITSLKNKR</sequence>
<comment type="subcellular location">
    <subcellularLocation>
        <location evidence="6">Cell membrane</location>
        <topology evidence="6">Multi-pass membrane protein</topology>
    </subcellularLocation>
    <subcellularLocation>
        <location evidence="1">Membrane</location>
        <topology evidence="1">Multi-pass membrane protein</topology>
    </subcellularLocation>
</comment>
<evidence type="ECO:0000256" key="3">
    <source>
        <dbReference type="ARBA" id="ARBA00022692"/>
    </source>
</evidence>
<feature type="transmembrane region" description="Helical" evidence="7">
    <location>
        <begin position="86"/>
        <end position="108"/>
    </location>
</feature>
<dbReference type="GO" id="GO:0043190">
    <property type="term" value="C:ATP-binding cassette (ABC) transporter complex"/>
    <property type="evidence" value="ECO:0007669"/>
    <property type="project" value="InterPro"/>
</dbReference>
<organism evidence="8 9">
    <name type="scientific">Caldanaerobacter subterraneus</name>
    <dbReference type="NCBI Taxonomy" id="911092"/>
    <lineage>
        <taxon>Bacteria</taxon>
        <taxon>Bacillati</taxon>
        <taxon>Bacillota</taxon>
        <taxon>Clostridia</taxon>
        <taxon>Thermoanaerobacterales</taxon>
        <taxon>Thermoanaerobacteraceae</taxon>
        <taxon>Caldanaerobacter</taxon>
    </lineage>
</organism>
<reference evidence="8 9" key="1">
    <citation type="journal article" date="2018" name="Nat. Biotechnol.">
        <title>A standardized bacterial taxonomy based on genome phylogeny substantially revises the tree of life.</title>
        <authorList>
            <person name="Parks D.H."/>
            <person name="Chuvochina M."/>
            <person name="Waite D.W."/>
            <person name="Rinke C."/>
            <person name="Skarshewski A."/>
            <person name="Chaumeil P.A."/>
            <person name="Hugenholtz P."/>
        </authorList>
    </citation>
    <scope>NUCLEOTIDE SEQUENCE [LARGE SCALE GENOMIC DNA]</scope>
    <source>
        <strain evidence="8">UBA12544</strain>
    </source>
</reference>
<keyword evidence="4 7" id="KW-1133">Transmembrane helix</keyword>
<evidence type="ECO:0000256" key="6">
    <source>
        <dbReference type="RuleBase" id="RU003943"/>
    </source>
</evidence>
<dbReference type="InterPro" id="IPR037294">
    <property type="entry name" value="ABC_BtuC-like"/>
</dbReference>
<dbReference type="Gene3D" id="1.10.3470.10">
    <property type="entry name" value="ABC transporter involved in vitamin B12 uptake, BtuC"/>
    <property type="match status" value="1"/>
</dbReference>
<accession>A0A101E4E6</accession>
<dbReference type="InterPro" id="IPR001626">
    <property type="entry name" value="ABC_TroCD"/>
</dbReference>
<dbReference type="SUPFAM" id="SSF81345">
    <property type="entry name" value="ABC transporter involved in vitamin B12 uptake, BtuC"/>
    <property type="match status" value="1"/>
</dbReference>
<dbReference type="GO" id="GO:0055085">
    <property type="term" value="P:transmembrane transport"/>
    <property type="evidence" value="ECO:0007669"/>
    <property type="project" value="InterPro"/>
</dbReference>
<keyword evidence="6" id="KW-0813">Transport</keyword>
<evidence type="ECO:0000313" key="8">
    <source>
        <dbReference type="EMBL" id="HBT50139.1"/>
    </source>
</evidence>
<evidence type="ECO:0000313" key="9">
    <source>
        <dbReference type="Proteomes" id="UP000264445"/>
    </source>
</evidence>
<feature type="transmembrane region" description="Helical" evidence="7">
    <location>
        <begin position="170"/>
        <end position="197"/>
    </location>
</feature>
<feature type="transmembrane region" description="Helical" evidence="7">
    <location>
        <begin position="45"/>
        <end position="74"/>
    </location>
</feature>
<feature type="transmembrane region" description="Helical" evidence="7">
    <location>
        <begin position="120"/>
        <end position="150"/>
    </location>
</feature>
<comment type="caution">
    <text evidence="8">The sequence shown here is derived from an EMBL/GenBank/DDBJ whole genome shotgun (WGS) entry which is preliminary data.</text>
</comment>